<evidence type="ECO:0000313" key="1">
    <source>
        <dbReference type="EMBL" id="KIM66097.1"/>
    </source>
</evidence>
<protein>
    <submittedName>
        <fullName evidence="1">Uncharacterized protein</fullName>
    </submittedName>
</protein>
<dbReference type="EMBL" id="KN822019">
    <property type="protein sequence ID" value="KIM66097.1"/>
    <property type="molecule type" value="Genomic_DNA"/>
</dbReference>
<dbReference type="AlphaFoldDB" id="A0A0C3AMC0"/>
<reference evidence="1 2" key="1">
    <citation type="submission" date="2014-04" db="EMBL/GenBank/DDBJ databases">
        <authorList>
            <consortium name="DOE Joint Genome Institute"/>
            <person name="Kuo A."/>
            <person name="Kohler A."/>
            <person name="Nagy L.G."/>
            <person name="Floudas D."/>
            <person name="Copeland A."/>
            <person name="Barry K.W."/>
            <person name="Cichocki N."/>
            <person name="Veneault-Fourrey C."/>
            <person name="LaButti K."/>
            <person name="Lindquist E.A."/>
            <person name="Lipzen A."/>
            <person name="Lundell T."/>
            <person name="Morin E."/>
            <person name="Murat C."/>
            <person name="Sun H."/>
            <person name="Tunlid A."/>
            <person name="Henrissat B."/>
            <person name="Grigoriev I.V."/>
            <person name="Hibbett D.S."/>
            <person name="Martin F."/>
            <person name="Nordberg H.P."/>
            <person name="Cantor M.N."/>
            <person name="Hua S.X."/>
        </authorList>
    </citation>
    <scope>NUCLEOTIDE SEQUENCE [LARGE SCALE GENOMIC DNA]</scope>
    <source>
        <strain evidence="1 2">Foug A</strain>
    </source>
</reference>
<dbReference type="HOGENOM" id="CLU_184674_0_0_1"/>
<reference evidence="2" key="2">
    <citation type="submission" date="2015-01" db="EMBL/GenBank/DDBJ databases">
        <title>Evolutionary Origins and Diversification of the Mycorrhizal Mutualists.</title>
        <authorList>
            <consortium name="DOE Joint Genome Institute"/>
            <consortium name="Mycorrhizal Genomics Consortium"/>
            <person name="Kohler A."/>
            <person name="Kuo A."/>
            <person name="Nagy L.G."/>
            <person name="Floudas D."/>
            <person name="Copeland A."/>
            <person name="Barry K.W."/>
            <person name="Cichocki N."/>
            <person name="Veneault-Fourrey C."/>
            <person name="LaButti K."/>
            <person name="Lindquist E.A."/>
            <person name="Lipzen A."/>
            <person name="Lundell T."/>
            <person name="Morin E."/>
            <person name="Murat C."/>
            <person name="Riley R."/>
            <person name="Ohm R."/>
            <person name="Sun H."/>
            <person name="Tunlid A."/>
            <person name="Henrissat B."/>
            <person name="Grigoriev I.V."/>
            <person name="Hibbett D.S."/>
            <person name="Martin F."/>
        </authorList>
    </citation>
    <scope>NUCLEOTIDE SEQUENCE [LARGE SCALE GENOMIC DNA]</scope>
    <source>
        <strain evidence="2">Foug A</strain>
    </source>
</reference>
<dbReference type="InParanoid" id="A0A0C3AMC0"/>
<organism evidence="1 2">
    <name type="scientific">Scleroderma citrinum Foug A</name>
    <dbReference type="NCBI Taxonomy" id="1036808"/>
    <lineage>
        <taxon>Eukaryota</taxon>
        <taxon>Fungi</taxon>
        <taxon>Dikarya</taxon>
        <taxon>Basidiomycota</taxon>
        <taxon>Agaricomycotina</taxon>
        <taxon>Agaricomycetes</taxon>
        <taxon>Agaricomycetidae</taxon>
        <taxon>Boletales</taxon>
        <taxon>Sclerodermatineae</taxon>
        <taxon>Sclerodermataceae</taxon>
        <taxon>Scleroderma</taxon>
    </lineage>
</organism>
<feature type="non-terminal residue" evidence="1">
    <location>
        <position position="1"/>
    </location>
</feature>
<accession>A0A0C3AMC0</accession>
<proteinExistence type="predicted"/>
<sequence length="64" mass="7195">AKKCRVGMMDDFGSLTDMLTIHIDALSIRGKLKEQTDGASDAFQCLCHFIPQSQQTWHPAPTRF</sequence>
<dbReference type="Proteomes" id="UP000053989">
    <property type="component" value="Unassembled WGS sequence"/>
</dbReference>
<name>A0A0C3AMC0_9AGAM</name>
<evidence type="ECO:0000313" key="2">
    <source>
        <dbReference type="Proteomes" id="UP000053989"/>
    </source>
</evidence>
<keyword evidence="2" id="KW-1185">Reference proteome</keyword>
<gene>
    <name evidence="1" type="ORF">SCLCIDRAFT_1211702</name>
</gene>